<organism evidence="3 4">
    <name type="scientific">Dioscorea cayennensis subsp. rotundata</name>
    <name type="common">White Guinea yam</name>
    <name type="synonym">Dioscorea rotundata</name>
    <dbReference type="NCBI Taxonomy" id="55577"/>
    <lineage>
        <taxon>Eukaryota</taxon>
        <taxon>Viridiplantae</taxon>
        <taxon>Streptophyta</taxon>
        <taxon>Embryophyta</taxon>
        <taxon>Tracheophyta</taxon>
        <taxon>Spermatophyta</taxon>
        <taxon>Magnoliopsida</taxon>
        <taxon>Liliopsida</taxon>
        <taxon>Dioscoreales</taxon>
        <taxon>Dioscoreaceae</taxon>
        <taxon>Dioscorea</taxon>
    </lineage>
</organism>
<dbReference type="GeneID" id="120264644"/>
<dbReference type="CDD" id="cd06222">
    <property type="entry name" value="RNase_H_like"/>
    <property type="match status" value="1"/>
</dbReference>
<keyword evidence="3" id="KW-1185">Reference proteome</keyword>
<dbReference type="InterPro" id="IPR026960">
    <property type="entry name" value="RVT-Znf"/>
</dbReference>
<feature type="domain" description="Reverse transcriptase zinc-binding" evidence="2">
    <location>
        <begin position="6"/>
        <end position="71"/>
    </location>
</feature>
<evidence type="ECO:0000313" key="4">
    <source>
        <dbReference type="RefSeq" id="XP_039128406.1"/>
    </source>
</evidence>
<dbReference type="Proteomes" id="UP001515500">
    <property type="component" value="Chromosome 7"/>
</dbReference>
<dbReference type="RefSeq" id="XP_039128406.1">
    <property type="nucleotide sequence ID" value="XM_039272472.1"/>
</dbReference>
<reference evidence="4" key="1">
    <citation type="submission" date="2025-08" db="UniProtKB">
        <authorList>
            <consortium name="RefSeq"/>
        </authorList>
    </citation>
    <scope>IDENTIFICATION</scope>
</reference>
<protein>
    <submittedName>
        <fullName evidence="4">Uncharacterized protein LOC120264644</fullName>
    </submittedName>
</protein>
<evidence type="ECO:0000259" key="1">
    <source>
        <dbReference type="Pfam" id="PF13456"/>
    </source>
</evidence>
<dbReference type="InterPro" id="IPR053151">
    <property type="entry name" value="RNase_H-like"/>
</dbReference>
<dbReference type="InterPro" id="IPR012337">
    <property type="entry name" value="RNaseH-like_sf"/>
</dbReference>
<dbReference type="Pfam" id="PF13456">
    <property type="entry name" value="RVT_3"/>
    <property type="match status" value="1"/>
</dbReference>
<name>A0AB40BM93_DIOCR</name>
<dbReference type="Pfam" id="PF13966">
    <property type="entry name" value="zf-RVT"/>
    <property type="match status" value="1"/>
</dbReference>
<sequence length="325" mass="36940">MVGRGWNLIWKLLVPPRVKIFVWKLAHGKLPTGNYLYNINIGPDTSCTLCGLFPETADHLLWHCRWAISCWDTIFTWLGLDHSFHILLCNGSWLTCNFLCAFSCDFARALIALVAWHIWTVRCHKIFRHSLPNFSQIPSKAWASAHDYFSVHGFLCRNLTRGLIPFHPALWVFSDAAWDPLTGKAGFGFIITTNRNIILLAGAAGDTCASSIDAELHAIHLALTHCCSNNWSPSKLYSDCRCALDLIDNFNNVTAWRSADIIHSIKRFTYQWPDLTWEHVPRDFNCVADSLAHFGSLNPQISLFAQGRDRPRWLDDLCSSSNFSF</sequence>
<accession>A0AB40BM93</accession>
<dbReference type="PANTHER" id="PTHR47723:SF19">
    <property type="entry name" value="POLYNUCLEOTIDYL TRANSFERASE, RIBONUCLEASE H-LIKE SUPERFAMILY PROTEIN"/>
    <property type="match status" value="1"/>
</dbReference>
<dbReference type="SUPFAM" id="SSF53098">
    <property type="entry name" value="Ribonuclease H-like"/>
    <property type="match status" value="1"/>
</dbReference>
<dbReference type="PANTHER" id="PTHR47723">
    <property type="entry name" value="OS05G0353850 PROTEIN"/>
    <property type="match status" value="1"/>
</dbReference>
<dbReference type="Gene3D" id="3.30.420.10">
    <property type="entry name" value="Ribonuclease H-like superfamily/Ribonuclease H"/>
    <property type="match status" value="1"/>
</dbReference>
<dbReference type="InterPro" id="IPR036397">
    <property type="entry name" value="RNaseH_sf"/>
</dbReference>
<dbReference type="InterPro" id="IPR044730">
    <property type="entry name" value="RNase_H-like_dom_plant"/>
</dbReference>
<dbReference type="InterPro" id="IPR002156">
    <property type="entry name" value="RNaseH_domain"/>
</dbReference>
<dbReference type="GO" id="GO:0003676">
    <property type="term" value="F:nucleic acid binding"/>
    <property type="evidence" value="ECO:0007669"/>
    <property type="project" value="InterPro"/>
</dbReference>
<feature type="domain" description="RNase H type-1" evidence="1">
    <location>
        <begin position="174"/>
        <end position="294"/>
    </location>
</feature>
<dbReference type="AlphaFoldDB" id="A0AB40BM93"/>
<proteinExistence type="predicted"/>
<evidence type="ECO:0000259" key="2">
    <source>
        <dbReference type="Pfam" id="PF13966"/>
    </source>
</evidence>
<evidence type="ECO:0000313" key="3">
    <source>
        <dbReference type="Proteomes" id="UP001515500"/>
    </source>
</evidence>
<gene>
    <name evidence="4" type="primary">LOC120264644</name>
</gene>
<dbReference type="GO" id="GO:0004523">
    <property type="term" value="F:RNA-DNA hybrid ribonuclease activity"/>
    <property type="evidence" value="ECO:0007669"/>
    <property type="project" value="InterPro"/>
</dbReference>